<dbReference type="SUPFAM" id="SSF56935">
    <property type="entry name" value="Porins"/>
    <property type="match status" value="1"/>
</dbReference>
<dbReference type="InterPro" id="IPR057601">
    <property type="entry name" value="Oar-like_b-barrel"/>
</dbReference>
<gene>
    <name evidence="2" type="ORF">RBB81_21770</name>
</gene>
<organism evidence="2">
    <name type="scientific">Tunturiibacter gelidiferens</name>
    <dbReference type="NCBI Taxonomy" id="3069689"/>
    <lineage>
        <taxon>Bacteria</taxon>
        <taxon>Pseudomonadati</taxon>
        <taxon>Acidobacteriota</taxon>
        <taxon>Terriglobia</taxon>
        <taxon>Terriglobales</taxon>
        <taxon>Acidobacteriaceae</taxon>
        <taxon>Tunturiibacter</taxon>
    </lineage>
</organism>
<name>A0AAU7YZX7_9BACT</name>
<dbReference type="Pfam" id="PF25183">
    <property type="entry name" value="OMP_b-brl_4"/>
    <property type="match status" value="1"/>
</dbReference>
<reference evidence="2" key="2">
    <citation type="journal article" date="2024" name="Environ. Microbiol.">
        <title>Genome analysis and description of Tunturibacter gen. nov. expands the diversity of Terriglobia in tundra soils.</title>
        <authorList>
            <person name="Messyasz A."/>
            <person name="Mannisto M.K."/>
            <person name="Kerkhof L.J."/>
            <person name="Haggblom M.M."/>
        </authorList>
    </citation>
    <scope>NUCLEOTIDE SEQUENCE</scope>
    <source>
        <strain evidence="2">M8UP39</strain>
    </source>
</reference>
<evidence type="ECO:0000259" key="1">
    <source>
        <dbReference type="Pfam" id="PF25183"/>
    </source>
</evidence>
<dbReference type="KEGG" id="tgi:RBB81_21770"/>
<evidence type="ECO:0000313" key="2">
    <source>
        <dbReference type="EMBL" id="XCB22174.1"/>
    </source>
</evidence>
<accession>A0AAU7YZX7</accession>
<feature type="domain" description="TonB-dependent transporter Oar-like beta-barrel" evidence="1">
    <location>
        <begin position="7"/>
        <end position="596"/>
    </location>
</feature>
<proteinExistence type="predicted"/>
<reference evidence="2" key="1">
    <citation type="submission" date="2023-08" db="EMBL/GenBank/DDBJ databases">
        <authorList>
            <person name="Messyasz A."/>
            <person name="Mannisto M.K."/>
            <person name="Kerkhof L.J."/>
            <person name="Haggblom M."/>
        </authorList>
    </citation>
    <scope>NUCLEOTIDE SEQUENCE</scope>
    <source>
        <strain evidence="2">M8UP39</strain>
    </source>
</reference>
<dbReference type="AlphaFoldDB" id="A0AAU7YZX7"/>
<dbReference type="EMBL" id="CP132938">
    <property type="protein sequence ID" value="XCB22174.1"/>
    <property type="molecule type" value="Genomic_DNA"/>
</dbReference>
<dbReference type="RefSeq" id="WP_353072171.1">
    <property type="nucleotide sequence ID" value="NZ_CP132938.1"/>
</dbReference>
<sequence length="603" mass="66398">MGVPITNLTQINNTFYFSDGLSRSIGAHTLKFGVQFHIDQVNEHPNATFNGTFNINGTETGNPYADFLLGTPSNFTQSSGQPFYLRNRYLGLYVQDSWRARSDLTINAGLHWDVIAPWSEKYNQLQTYIPGAQSTLYPGAPNTIAPTSYKNFAPRLGFAYSPKFDHGFWSKVFGASGQSSIRASYGLFYTAFPGLSAGIMYAVPPFGFNYLSPGPPLLATPFITAATGVNNRQRFPFRFPSHSVSPSNPDTSVNWANFTPIAADPFFYYRNRAPYTNNYMLSLQRQITGHTLLTVSYVGNQGHRILTLVSANTGDPALCLSLNGCGPFGEDSTYTNSAGQTVQGTRVGQGPNYGENTADKSAANSNYNALETTLRYQHHGSQFLLSYTYAKSIDQGSSLGEQLNPIDPRQSRTISAWDLKHNFVASYTWALPLATLFHKSNHLTEEWSLSGTTRFATGFPVTLFDNSDNSLLGTLGNGANNYLLDTPQYLPGALKINTNGRNGRPAFNTALFPEENLGELGNAKRRIFYGPGINNFDMALQKNLRFAEARSLEFRLESFSTFNHSQFYGPASVDGQVEDTQNFGKIVSAAAPRLVQLAAKFSF</sequence>
<protein>
    <recommendedName>
        <fullName evidence="1">TonB-dependent transporter Oar-like beta-barrel domain-containing protein</fullName>
    </recommendedName>
</protein>